<keyword evidence="2" id="KW-1185">Reference proteome</keyword>
<evidence type="ECO:0000313" key="2">
    <source>
        <dbReference type="Proteomes" id="UP000283895"/>
    </source>
</evidence>
<dbReference type="AlphaFoldDB" id="A0A423VIE2"/>
<name>A0A423VIE2_9PEZI</name>
<gene>
    <name evidence="1" type="ORF">VMCG_09377</name>
</gene>
<accession>A0A423VIE2</accession>
<organism evidence="1 2">
    <name type="scientific">Cytospora schulzeri</name>
    <dbReference type="NCBI Taxonomy" id="448051"/>
    <lineage>
        <taxon>Eukaryota</taxon>
        <taxon>Fungi</taxon>
        <taxon>Dikarya</taxon>
        <taxon>Ascomycota</taxon>
        <taxon>Pezizomycotina</taxon>
        <taxon>Sordariomycetes</taxon>
        <taxon>Sordariomycetidae</taxon>
        <taxon>Diaporthales</taxon>
        <taxon>Cytosporaceae</taxon>
        <taxon>Cytospora</taxon>
    </lineage>
</organism>
<dbReference type="EMBL" id="LKEA01000060">
    <property type="protein sequence ID" value="ROV90768.1"/>
    <property type="molecule type" value="Genomic_DNA"/>
</dbReference>
<comment type="caution">
    <text evidence="1">The sequence shown here is derived from an EMBL/GenBank/DDBJ whole genome shotgun (WGS) entry which is preliminary data.</text>
</comment>
<evidence type="ECO:0000313" key="1">
    <source>
        <dbReference type="EMBL" id="ROV90768.1"/>
    </source>
</evidence>
<dbReference type="Proteomes" id="UP000283895">
    <property type="component" value="Unassembled WGS sequence"/>
</dbReference>
<proteinExistence type="predicted"/>
<reference evidence="1 2" key="1">
    <citation type="submission" date="2015-09" db="EMBL/GenBank/DDBJ databases">
        <title>Host preference determinants of Valsa canker pathogens revealed by comparative genomics.</title>
        <authorList>
            <person name="Yin Z."/>
            <person name="Huang L."/>
        </authorList>
    </citation>
    <scope>NUCLEOTIDE SEQUENCE [LARGE SCALE GENOMIC DNA]</scope>
    <source>
        <strain evidence="1 2">03-1</strain>
    </source>
</reference>
<sequence>MARDIKKTEKYQQFAGPKVVCHYCGDEPHCIESHMDPEDRLLWYLLRFIGKHVCKDCSLPGPSAPRPAWDFL</sequence>
<protein>
    <submittedName>
        <fullName evidence="1">Uncharacterized protein</fullName>
    </submittedName>
</protein>